<dbReference type="Proteomes" id="UP000050266">
    <property type="component" value="Unassembled WGS sequence"/>
</dbReference>
<gene>
    <name evidence="3" type="ORF">ALO41_200112</name>
</gene>
<evidence type="ECO:0000256" key="1">
    <source>
        <dbReference type="SAM" id="Coils"/>
    </source>
</evidence>
<dbReference type="RefSeq" id="WP_057432449.1">
    <property type="nucleotide sequence ID" value="NZ_LIHQ01000216.1"/>
</dbReference>
<name>A0A0Q0CJZ0_PSEA0</name>
<proteinExistence type="predicted"/>
<protein>
    <submittedName>
        <fullName evidence="3">Uncharacterized protein</fullName>
    </submittedName>
</protein>
<feature type="coiled-coil region" evidence="1">
    <location>
        <begin position="67"/>
        <end position="137"/>
    </location>
</feature>
<dbReference type="NCBIfam" id="TIGR03752">
    <property type="entry name" value="conj_TIGR03752"/>
    <property type="match status" value="1"/>
</dbReference>
<sequence>MKSNGLLKWLALGAVAIVLFFVIRSGDDAKAPAKSQPAATLTPEEMKTLGVDGDTSQDTLATLVAQYKAMRTDLQTQLKDNKELRAETERLRAREQDIDRRIQDGVRGERDKMSQTVAEAQREKQETKGLIAQLEQQLNSLNPGKADLPVDLGLQAGDGASLKGGDDSITWIDPEDQTTVDGTGKAVSSGQPGKGFAFPTSFGDASDRAQTGISPKTDIPQVGLQAQPGKKKVKPVYTIPQNSTLMGSIAMTALVGRVPVDGTVNDPYPFKVLIGPDNLTANGIDLPDVAGAVVSGTASGDWTLSCVRGQVKSITFVFNDGTVRTLPQPQDSEQMKSGSNNQTQTQTSENQQVQGGMGWISDPYGIPCIAGDRRSNAKEYIGSQTLITAAGAGVATLLNNSDDSSSSSVISSGGSTLGTQTTSGNQAVSQILNSGVNNVSDWMNKLYGQAFAAVYVKPGARVAIHIDQQLAIDYEIKGRKVKYSSGVPHVSRLD</sequence>
<feature type="compositionally biased region" description="Polar residues" evidence="2">
    <location>
        <begin position="325"/>
        <end position="336"/>
    </location>
</feature>
<feature type="region of interest" description="Disordered" evidence="2">
    <location>
        <begin position="324"/>
        <end position="355"/>
    </location>
</feature>
<dbReference type="OrthoDB" id="7061550at2"/>
<keyword evidence="1" id="KW-0175">Coiled coil</keyword>
<dbReference type="PATRIC" id="fig|251720.4.peg.1938"/>
<accession>A0A0Q0CJZ0</accession>
<comment type="caution">
    <text evidence="3">The sequence shown here is derived from an EMBL/GenBank/DDBJ whole genome shotgun (WGS) entry which is preliminary data.</text>
</comment>
<feature type="region of interest" description="Disordered" evidence="2">
    <location>
        <begin position="402"/>
        <end position="421"/>
    </location>
</feature>
<feature type="compositionally biased region" description="Low complexity" evidence="2">
    <location>
        <begin position="337"/>
        <end position="354"/>
    </location>
</feature>
<evidence type="ECO:0000313" key="4">
    <source>
        <dbReference type="Proteomes" id="UP000050266"/>
    </source>
</evidence>
<evidence type="ECO:0000313" key="3">
    <source>
        <dbReference type="EMBL" id="KPZ12412.1"/>
    </source>
</evidence>
<evidence type="ECO:0000256" key="2">
    <source>
        <dbReference type="SAM" id="MobiDB-lite"/>
    </source>
</evidence>
<dbReference type="AlphaFoldDB" id="A0A0Q0CJZ0"/>
<dbReference type="EMBL" id="LJRQ01000195">
    <property type="protein sequence ID" value="KPZ12412.1"/>
    <property type="molecule type" value="Genomic_DNA"/>
</dbReference>
<organism evidence="3 4">
    <name type="scientific">Pseudomonas amygdali pv. ulmi</name>
    <dbReference type="NCBI Taxonomy" id="251720"/>
    <lineage>
        <taxon>Bacteria</taxon>
        <taxon>Pseudomonadati</taxon>
        <taxon>Pseudomonadota</taxon>
        <taxon>Gammaproteobacteria</taxon>
        <taxon>Pseudomonadales</taxon>
        <taxon>Pseudomonadaceae</taxon>
        <taxon>Pseudomonas</taxon>
        <taxon>Pseudomonas amygdali</taxon>
    </lineage>
</organism>
<dbReference type="InterPro" id="IPR021207">
    <property type="entry name" value="Integr_conj_element_PFL4705"/>
</dbReference>
<reference evidence="3 4" key="1">
    <citation type="submission" date="2015-09" db="EMBL/GenBank/DDBJ databases">
        <title>Genome announcement of multiple Pseudomonas syringae strains.</title>
        <authorList>
            <person name="Thakur S."/>
            <person name="Wang P.W."/>
            <person name="Gong Y."/>
            <person name="Weir B.S."/>
            <person name="Guttman D.S."/>
        </authorList>
    </citation>
    <scope>NUCLEOTIDE SEQUENCE [LARGE SCALE GENOMIC DNA]</scope>
    <source>
        <strain evidence="3 4">ICMP3962</strain>
    </source>
</reference>